<evidence type="ECO:0000313" key="1">
    <source>
        <dbReference type="EMBL" id="PWA64283.1"/>
    </source>
</evidence>
<dbReference type="Proteomes" id="UP000245207">
    <property type="component" value="Unassembled WGS sequence"/>
</dbReference>
<proteinExistence type="predicted"/>
<name>A0A2U1MSP5_ARTAN</name>
<accession>A0A2U1MSP5</accession>
<comment type="caution">
    <text evidence="1">The sequence shown here is derived from an EMBL/GenBank/DDBJ whole genome shotgun (WGS) entry which is preliminary data.</text>
</comment>
<gene>
    <name evidence="1" type="ORF">CTI12_AA323280</name>
</gene>
<dbReference type="EMBL" id="PKPP01004455">
    <property type="protein sequence ID" value="PWA64283.1"/>
    <property type="molecule type" value="Genomic_DNA"/>
</dbReference>
<reference evidence="1 2" key="1">
    <citation type="journal article" date="2018" name="Mol. Plant">
        <title>The genome of Artemisia annua provides insight into the evolution of Asteraceae family and artemisinin biosynthesis.</title>
        <authorList>
            <person name="Shen Q."/>
            <person name="Zhang L."/>
            <person name="Liao Z."/>
            <person name="Wang S."/>
            <person name="Yan T."/>
            <person name="Shi P."/>
            <person name="Liu M."/>
            <person name="Fu X."/>
            <person name="Pan Q."/>
            <person name="Wang Y."/>
            <person name="Lv Z."/>
            <person name="Lu X."/>
            <person name="Zhang F."/>
            <person name="Jiang W."/>
            <person name="Ma Y."/>
            <person name="Chen M."/>
            <person name="Hao X."/>
            <person name="Li L."/>
            <person name="Tang Y."/>
            <person name="Lv G."/>
            <person name="Zhou Y."/>
            <person name="Sun X."/>
            <person name="Brodelius P.E."/>
            <person name="Rose J.K.C."/>
            <person name="Tang K."/>
        </authorList>
    </citation>
    <scope>NUCLEOTIDE SEQUENCE [LARGE SCALE GENOMIC DNA]</scope>
    <source>
        <strain evidence="2">cv. Huhao1</strain>
        <tissue evidence="1">Leaf</tissue>
    </source>
</reference>
<protein>
    <submittedName>
        <fullName evidence="1">Uncharacterized protein</fullName>
    </submittedName>
</protein>
<keyword evidence="2" id="KW-1185">Reference proteome</keyword>
<dbReference type="AlphaFoldDB" id="A0A2U1MSP5"/>
<sequence length="100" mass="11777">MIDNASFDLHYDPNDVDFSNWLGCKFHNHKTMDRATKDALWVYWMRGEDEEVESDNESSYDDSAIKEDIQELFSIDIDVFFCVFSNYGVTHFLDYAITLL</sequence>
<organism evidence="1 2">
    <name type="scientific">Artemisia annua</name>
    <name type="common">Sweet wormwood</name>
    <dbReference type="NCBI Taxonomy" id="35608"/>
    <lineage>
        <taxon>Eukaryota</taxon>
        <taxon>Viridiplantae</taxon>
        <taxon>Streptophyta</taxon>
        <taxon>Embryophyta</taxon>
        <taxon>Tracheophyta</taxon>
        <taxon>Spermatophyta</taxon>
        <taxon>Magnoliopsida</taxon>
        <taxon>eudicotyledons</taxon>
        <taxon>Gunneridae</taxon>
        <taxon>Pentapetalae</taxon>
        <taxon>asterids</taxon>
        <taxon>campanulids</taxon>
        <taxon>Asterales</taxon>
        <taxon>Asteraceae</taxon>
        <taxon>Asteroideae</taxon>
        <taxon>Anthemideae</taxon>
        <taxon>Artemisiinae</taxon>
        <taxon>Artemisia</taxon>
    </lineage>
</organism>
<evidence type="ECO:0000313" key="2">
    <source>
        <dbReference type="Proteomes" id="UP000245207"/>
    </source>
</evidence>